<evidence type="ECO:0000313" key="9">
    <source>
        <dbReference type="RefSeq" id="XP_018975926.1"/>
    </source>
</evidence>
<dbReference type="SUPFAM" id="SSF49842">
    <property type="entry name" value="TNF-like"/>
    <property type="match status" value="1"/>
</dbReference>
<keyword evidence="4" id="KW-0175">Coiled coil</keyword>
<dbReference type="KEGG" id="ccar:109107100"/>
<organism evidence="7 8">
    <name type="scientific">Cyprinus carpio</name>
    <name type="common">Common carp</name>
    <dbReference type="NCBI Taxonomy" id="7962"/>
    <lineage>
        <taxon>Eukaryota</taxon>
        <taxon>Metazoa</taxon>
        <taxon>Chordata</taxon>
        <taxon>Craniata</taxon>
        <taxon>Vertebrata</taxon>
        <taxon>Euteleostomi</taxon>
        <taxon>Actinopterygii</taxon>
        <taxon>Neopterygii</taxon>
        <taxon>Teleostei</taxon>
        <taxon>Ostariophysi</taxon>
        <taxon>Cypriniformes</taxon>
        <taxon>Cyprinidae</taxon>
        <taxon>Cyprininae</taxon>
        <taxon>Cyprinus</taxon>
    </lineage>
</organism>
<evidence type="ECO:0000256" key="1">
    <source>
        <dbReference type="ARBA" id="ARBA00004613"/>
    </source>
</evidence>
<dbReference type="InterPro" id="IPR001073">
    <property type="entry name" value="C1q_dom"/>
</dbReference>
<keyword evidence="2" id="KW-0964">Secreted</keyword>
<dbReference type="Ensembl" id="ENSCCRT00010100298.1">
    <property type="protein sequence ID" value="ENSCCRP00010090446.1"/>
    <property type="gene ID" value="ENSCCRG00010039546.1"/>
</dbReference>
<keyword evidence="3 5" id="KW-0732">Signal</keyword>
<dbReference type="RefSeq" id="XP_018975926.1">
    <property type="nucleotide sequence ID" value="XM_019120381.2"/>
</dbReference>
<comment type="subcellular location">
    <subcellularLocation>
        <location evidence="1">Secreted</location>
    </subcellularLocation>
</comment>
<reference evidence="7" key="2">
    <citation type="submission" date="2025-05" db="UniProtKB">
        <authorList>
            <consortium name="Ensembl"/>
        </authorList>
    </citation>
    <scope>IDENTIFICATION</scope>
</reference>
<dbReference type="Pfam" id="PF00386">
    <property type="entry name" value="C1q"/>
    <property type="match status" value="1"/>
</dbReference>
<dbReference type="InterPro" id="IPR008983">
    <property type="entry name" value="Tumour_necrosis_fac-like_dom"/>
</dbReference>
<evidence type="ECO:0000256" key="5">
    <source>
        <dbReference type="SAM" id="SignalP"/>
    </source>
</evidence>
<accession>A0A8C1NIX3</accession>
<reference evidence="9" key="1">
    <citation type="submission" date="2023-09" db="UniProtKB">
        <authorList>
            <consortium name="RefSeq"/>
        </authorList>
    </citation>
    <scope>IDENTIFICATION</scope>
    <source>
        <tissue evidence="9">Muscle</tissue>
    </source>
</reference>
<dbReference type="Gene3D" id="2.60.120.40">
    <property type="match status" value="1"/>
</dbReference>
<dbReference type="PANTHER" id="PTHR22923">
    <property type="entry name" value="CEREBELLIN-RELATED"/>
    <property type="match status" value="1"/>
</dbReference>
<sequence>MPHNILYPLLLLLFSCDCIAEDQQEGNKVQAEGTEQLKVEKFQSELAELKSTVSSLKYKLQVTEEQLKQLRRNEYKVGFGATLGSIGNFGPFSAPVTLVYSNVYVNEGSAYNPNTGIFTAPVKGAYFFSFSGHNRSSKVLNLGLFKNGEQMVIVFNNPLGDRYESTANSISLSLEKGDCVYVRLRETSWVFDNNSHHNSFVGHLLFAL</sequence>
<evidence type="ECO:0000313" key="7">
    <source>
        <dbReference type="Ensembl" id="ENSCCRP00010090446.1"/>
    </source>
</evidence>
<dbReference type="PANTHER" id="PTHR22923:SF102">
    <property type="entry name" value="CEREBELLIN 13-RELATED"/>
    <property type="match status" value="1"/>
</dbReference>
<dbReference type="SMART" id="SM00110">
    <property type="entry name" value="C1Q"/>
    <property type="match status" value="1"/>
</dbReference>
<dbReference type="AlphaFoldDB" id="A0A8C1NIX3"/>
<feature type="signal peptide" evidence="5">
    <location>
        <begin position="1"/>
        <end position="20"/>
    </location>
</feature>
<keyword evidence="8" id="KW-1185">Reference proteome</keyword>
<feature type="chain" id="PRO_5044676035" evidence="5">
    <location>
        <begin position="21"/>
        <end position="208"/>
    </location>
</feature>
<evidence type="ECO:0000256" key="3">
    <source>
        <dbReference type="ARBA" id="ARBA00022729"/>
    </source>
</evidence>
<evidence type="ECO:0000256" key="4">
    <source>
        <dbReference type="SAM" id="Coils"/>
    </source>
</evidence>
<feature type="coiled-coil region" evidence="4">
    <location>
        <begin position="39"/>
        <end position="73"/>
    </location>
</feature>
<feature type="domain" description="C1q" evidence="6">
    <location>
        <begin position="72"/>
        <end position="208"/>
    </location>
</feature>
<evidence type="ECO:0000259" key="6">
    <source>
        <dbReference type="PROSITE" id="PS50871"/>
    </source>
</evidence>
<dbReference type="GO" id="GO:0005576">
    <property type="term" value="C:extracellular region"/>
    <property type="evidence" value="ECO:0007669"/>
    <property type="project" value="UniProtKB-SubCell"/>
</dbReference>
<name>A0A8C1NIX3_CYPCA</name>
<dbReference type="Proteomes" id="UP001155660">
    <property type="component" value="Chromosome A2"/>
</dbReference>
<dbReference type="GeneID" id="109107100"/>
<evidence type="ECO:0000313" key="8">
    <source>
        <dbReference type="Proteomes" id="UP000694427"/>
    </source>
</evidence>
<dbReference type="PRINTS" id="PR00007">
    <property type="entry name" value="COMPLEMNTC1Q"/>
</dbReference>
<proteinExistence type="predicted"/>
<protein>
    <submittedName>
        <fullName evidence="7 9">Complement C1q tumor necrosis factor-related protein 6-like</fullName>
    </submittedName>
</protein>
<dbReference type="OrthoDB" id="6154955at2759"/>
<dbReference type="InterPro" id="IPR050822">
    <property type="entry name" value="Cerebellin_Synaptic_Org"/>
</dbReference>
<dbReference type="PROSITE" id="PS50871">
    <property type="entry name" value="C1Q"/>
    <property type="match status" value="1"/>
</dbReference>
<gene>
    <name evidence="7 9" type="primary">LOC109107100</name>
</gene>
<evidence type="ECO:0000256" key="2">
    <source>
        <dbReference type="ARBA" id="ARBA00022525"/>
    </source>
</evidence>
<dbReference type="Proteomes" id="UP000694427">
    <property type="component" value="Unplaced"/>
</dbReference>